<proteinExistence type="predicted"/>
<dbReference type="Pfam" id="PF02311">
    <property type="entry name" value="AraC_binding"/>
    <property type="match status" value="1"/>
</dbReference>
<dbReference type="Gene3D" id="1.10.10.60">
    <property type="entry name" value="Homeodomain-like"/>
    <property type="match status" value="2"/>
</dbReference>
<dbReference type="InterPro" id="IPR020449">
    <property type="entry name" value="Tscrpt_reg_AraC-type_HTH"/>
</dbReference>
<dbReference type="PROSITE" id="PS01124">
    <property type="entry name" value="HTH_ARAC_FAMILY_2"/>
    <property type="match status" value="1"/>
</dbReference>
<evidence type="ECO:0000256" key="1">
    <source>
        <dbReference type="ARBA" id="ARBA00023015"/>
    </source>
</evidence>
<dbReference type="GO" id="GO:0003700">
    <property type="term" value="F:DNA-binding transcription factor activity"/>
    <property type="evidence" value="ECO:0007669"/>
    <property type="project" value="InterPro"/>
</dbReference>
<protein>
    <submittedName>
        <fullName evidence="6">AraC family cel operon transcriptional repressor</fullName>
    </submittedName>
</protein>
<dbReference type="EMBL" id="JACIJS010000001">
    <property type="protein sequence ID" value="MBB5514159.1"/>
    <property type="molecule type" value="Genomic_DNA"/>
</dbReference>
<keyword evidence="2" id="KW-0238">DNA-binding</keyword>
<dbReference type="SUPFAM" id="SSF51215">
    <property type="entry name" value="Regulatory protein AraC"/>
    <property type="match status" value="1"/>
</dbReference>
<keyword evidence="3" id="KW-0010">Activator</keyword>
<dbReference type="RefSeq" id="WP_184007481.1">
    <property type="nucleotide sequence ID" value="NZ_JACIJS010000001.1"/>
</dbReference>
<reference evidence="6 7" key="1">
    <citation type="submission" date="2020-08" db="EMBL/GenBank/DDBJ databases">
        <title>Genomic Encyclopedia of Type Strains, Phase IV (KMG-IV): sequencing the most valuable type-strain genomes for metagenomic binning, comparative biology and taxonomic classification.</title>
        <authorList>
            <person name="Goeker M."/>
        </authorList>
    </citation>
    <scope>NUCLEOTIDE SEQUENCE [LARGE SCALE GENOMIC DNA]</scope>
    <source>
        <strain evidence="6 7">DSM 103377</strain>
    </source>
</reference>
<evidence type="ECO:0000313" key="7">
    <source>
        <dbReference type="Proteomes" id="UP000553766"/>
    </source>
</evidence>
<dbReference type="Pfam" id="PF12833">
    <property type="entry name" value="HTH_18"/>
    <property type="match status" value="1"/>
</dbReference>
<dbReference type="InterPro" id="IPR009057">
    <property type="entry name" value="Homeodomain-like_sf"/>
</dbReference>
<dbReference type="AlphaFoldDB" id="A0A840WG83"/>
<dbReference type="PANTHER" id="PTHR43280">
    <property type="entry name" value="ARAC-FAMILY TRANSCRIPTIONAL REGULATOR"/>
    <property type="match status" value="1"/>
</dbReference>
<dbReference type="PRINTS" id="PR00032">
    <property type="entry name" value="HTHARAC"/>
</dbReference>
<dbReference type="PANTHER" id="PTHR43280:SF2">
    <property type="entry name" value="HTH-TYPE TRANSCRIPTIONAL REGULATOR EXSA"/>
    <property type="match status" value="1"/>
</dbReference>
<dbReference type="InterPro" id="IPR003313">
    <property type="entry name" value="AraC-bd"/>
</dbReference>
<organism evidence="6 7">
    <name type="scientific">Rubricella aquisinus</name>
    <dbReference type="NCBI Taxonomy" id="2028108"/>
    <lineage>
        <taxon>Bacteria</taxon>
        <taxon>Pseudomonadati</taxon>
        <taxon>Pseudomonadota</taxon>
        <taxon>Alphaproteobacteria</taxon>
        <taxon>Rhodobacterales</taxon>
        <taxon>Paracoccaceae</taxon>
        <taxon>Rubricella</taxon>
    </lineage>
</organism>
<evidence type="ECO:0000259" key="5">
    <source>
        <dbReference type="PROSITE" id="PS01124"/>
    </source>
</evidence>
<dbReference type="Gene3D" id="2.60.120.10">
    <property type="entry name" value="Jelly Rolls"/>
    <property type="match status" value="1"/>
</dbReference>
<dbReference type="GO" id="GO:0043565">
    <property type="term" value="F:sequence-specific DNA binding"/>
    <property type="evidence" value="ECO:0007669"/>
    <property type="project" value="InterPro"/>
</dbReference>
<evidence type="ECO:0000256" key="2">
    <source>
        <dbReference type="ARBA" id="ARBA00023125"/>
    </source>
</evidence>
<name>A0A840WG83_9RHOB</name>
<dbReference type="SMART" id="SM00342">
    <property type="entry name" value="HTH_ARAC"/>
    <property type="match status" value="1"/>
</dbReference>
<dbReference type="SUPFAM" id="SSF46689">
    <property type="entry name" value="Homeodomain-like"/>
    <property type="match status" value="1"/>
</dbReference>
<dbReference type="Proteomes" id="UP000553766">
    <property type="component" value="Unassembled WGS sequence"/>
</dbReference>
<gene>
    <name evidence="6" type="ORF">FHS89_000157</name>
</gene>
<evidence type="ECO:0000256" key="4">
    <source>
        <dbReference type="ARBA" id="ARBA00023163"/>
    </source>
</evidence>
<comment type="caution">
    <text evidence="6">The sequence shown here is derived from an EMBL/GenBank/DDBJ whole genome shotgun (WGS) entry which is preliminary data.</text>
</comment>
<keyword evidence="4" id="KW-0804">Transcription</keyword>
<sequence>MFSIDSYLQPHESFHFARKLLDAKPPRFAHYHDYYELFIVEKGAVNHWANGRDERLEAGTIACIRPADVHHVSAAADTGAQIINVMFRTDTADHLVRRYGADLENHFFWSTEPQPATYTLSGPRFERGVNLSLDLQTTRRSLARIERYLLAIMTGVVDLSEQSDPTLPGWLIQACAQARLPEVFREGAAGFVMAAGRGHEHVCRKTKEHLGVTPSAYINQIRMEYAAHMLRSEDITVSGVAELIGMENLSHFYRTFKNHYGITPRAYRHQHQKSPF</sequence>
<dbReference type="InterPro" id="IPR018062">
    <property type="entry name" value="HTH_AraC-typ_CS"/>
</dbReference>
<keyword evidence="7" id="KW-1185">Reference proteome</keyword>
<dbReference type="InterPro" id="IPR018060">
    <property type="entry name" value="HTH_AraC"/>
</dbReference>
<dbReference type="InterPro" id="IPR037923">
    <property type="entry name" value="HTH-like"/>
</dbReference>
<feature type="domain" description="HTH araC/xylS-type" evidence="5">
    <location>
        <begin position="204"/>
        <end position="270"/>
    </location>
</feature>
<dbReference type="InterPro" id="IPR014710">
    <property type="entry name" value="RmlC-like_jellyroll"/>
</dbReference>
<keyword evidence="1" id="KW-0805">Transcription regulation</keyword>
<accession>A0A840WG83</accession>
<evidence type="ECO:0000256" key="3">
    <source>
        <dbReference type="ARBA" id="ARBA00023159"/>
    </source>
</evidence>
<dbReference type="PROSITE" id="PS00041">
    <property type="entry name" value="HTH_ARAC_FAMILY_1"/>
    <property type="match status" value="1"/>
</dbReference>
<evidence type="ECO:0000313" key="6">
    <source>
        <dbReference type="EMBL" id="MBB5514159.1"/>
    </source>
</evidence>